<evidence type="ECO:0000256" key="4">
    <source>
        <dbReference type="ARBA" id="ARBA00022475"/>
    </source>
</evidence>
<feature type="transmembrane region" description="Helical" evidence="8">
    <location>
        <begin position="136"/>
        <end position="161"/>
    </location>
</feature>
<keyword evidence="10" id="KW-1185">Reference proteome</keyword>
<evidence type="ECO:0000256" key="8">
    <source>
        <dbReference type="SAM" id="Phobius"/>
    </source>
</evidence>
<feature type="transmembrane region" description="Helical" evidence="8">
    <location>
        <begin position="192"/>
        <end position="224"/>
    </location>
</feature>
<comment type="subcellular location">
    <subcellularLocation>
        <location evidence="1">Cell membrane</location>
        <topology evidence="1">Multi-pass membrane protein</topology>
    </subcellularLocation>
</comment>
<evidence type="ECO:0000256" key="7">
    <source>
        <dbReference type="ARBA" id="ARBA00023136"/>
    </source>
</evidence>
<evidence type="ECO:0000256" key="1">
    <source>
        <dbReference type="ARBA" id="ARBA00004651"/>
    </source>
</evidence>
<keyword evidence="5 8" id="KW-0812">Transmembrane</keyword>
<evidence type="ECO:0000313" key="9">
    <source>
        <dbReference type="EMBL" id="GAA5074395.1"/>
    </source>
</evidence>
<keyword evidence="6 8" id="KW-1133">Transmembrane helix</keyword>
<evidence type="ECO:0000256" key="6">
    <source>
        <dbReference type="ARBA" id="ARBA00022989"/>
    </source>
</evidence>
<proteinExistence type="inferred from homology"/>
<evidence type="ECO:0000313" key="10">
    <source>
        <dbReference type="Proteomes" id="UP001499910"/>
    </source>
</evidence>
<evidence type="ECO:0000256" key="2">
    <source>
        <dbReference type="ARBA" id="ARBA00010735"/>
    </source>
</evidence>
<keyword evidence="7 8" id="KW-0472">Membrane</keyword>
<keyword evidence="4" id="KW-1003">Cell membrane</keyword>
<dbReference type="Proteomes" id="UP001499910">
    <property type="component" value="Unassembled WGS sequence"/>
</dbReference>
<evidence type="ECO:0000256" key="3">
    <source>
        <dbReference type="ARBA" id="ARBA00022448"/>
    </source>
</evidence>
<accession>A0ABP9LE70</accession>
<evidence type="ECO:0000256" key="5">
    <source>
        <dbReference type="ARBA" id="ARBA00022692"/>
    </source>
</evidence>
<organism evidence="9 10">
    <name type="scientific">[Roseibacterium] beibuensis</name>
    <dbReference type="NCBI Taxonomy" id="1193142"/>
    <lineage>
        <taxon>Bacteria</taxon>
        <taxon>Pseudomonadati</taxon>
        <taxon>Pseudomonadota</taxon>
        <taxon>Alphaproteobacteria</taxon>
        <taxon>Rhodobacterales</taxon>
        <taxon>Roseobacteraceae</taxon>
        <taxon>Roseicyclus</taxon>
    </lineage>
</organism>
<feature type="transmembrane region" description="Helical" evidence="8">
    <location>
        <begin position="168"/>
        <end position="186"/>
    </location>
</feature>
<gene>
    <name evidence="9" type="ORF">GCM10023209_21440</name>
</gene>
<comment type="caution">
    <text evidence="9">The sequence shown here is derived from an EMBL/GenBank/DDBJ whole genome shotgun (WGS) entry which is preliminary data.</text>
</comment>
<dbReference type="PANTHER" id="PTHR34979:SF1">
    <property type="entry name" value="INNER MEMBRANE PROTEIN YGAZ"/>
    <property type="match status" value="1"/>
</dbReference>
<dbReference type="EMBL" id="BAABHW010000002">
    <property type="protein sequence ID" value="GAA5074395.1"/>
    <property type="molecule type" value="Genomic_DNA"/>
</dbReference>
<feature type="transmembrane region" description="Helical" evidence="8">
    <location>
        <begin position="70"/>
        <end position="88"/>
    </location>
</feature>
<protein>
    <submittedName>
        <fullName evidence="9">AzlC family ABC transporter permease</fullName>
    </submittedName>
</protein>
<dbReference type="InterPro" id="IPR011606">
    <property type="entry name" value="Brnchd-chn_aa_trnsp_permease"/>
</dbReference>
<dbReference type="PANTHER" id="PTHR34979">
    <property type="entry name" value="INNER MEMBRANE PROTEIN YGAZ"/>
    <property type="match status" value="1"/>
</dbReference>
<keyword evidence="3" id="KW-0813">Transport</keyword>
<dbReference type="RefSeq" id="WP_259553982.1">
    <property type="nucleotide sequence ID" value="NZ_BAABHW010000002.1"/>
</dbReference>
<name>A0ABP9LE70_9RHOB</name>
<comment type="similarity">
    <text evidence="2">Belongs to the AzlC family.</text>
</comment>
<dbReference type="Pfam" id="PF03591">
    <property type="entry name" value="AzlC"/>
    <property type="match status" value="1"/>
</dbReference>
<feature type="transmembrane region" description="Helical" evidence="8">
    <location>
        <begin position="18"/>
        <end position="37"/>
    </location>
</feature>
<sequence length="239" mass="24940">MPSANSPRAAFWRGARDAAPFIIVVVPFGALFGVVGTEAGLDLWQVMGFSFLVIAGASQFAALQLMTENAPAFVAVASALAVNLRMAMYSASLAPHLGAAPIWKRALIAYLTVDQTYALAVQRYEDAPKAPLAEKVAFFFGACLPIVPLWYLASLAGILAGSAIPADWGLDFIVPITFLALVAPGLRTMAHVAAALAAITLALLAAGLPWNLGLLVGGLGGMIVGAEVERRMTRAGTFQ</sequence>
<reference evidence="10" key="1">
    <citation type="journal article" date="2019" name="Int. J. Syst. Evol. Microbiol.">
        <title>The Global Catalogue of Microorganisms (GCM) 10K type strain sequencing project: providing services to taxonomists for standard genome sequencing and annotation.</title>
        <authorList>
            <consortium name="The Broad Institute Genomics Platform"/>
            <consortium name="The Broad Institute Genome Sequencing Center for Infectious Disease"/>
            <person name="Wu L."/>
            <person name="Ma J."/>
        </authorList>
    </citation>
    <scope>NUCLEOTIDE SEQUENCE [LARGE SCALE GENOMIC DNA]</scope>
    <source>
        <strain evidence="10">JCM 18015</strain>
    </source>
</reference>